<feature type="compositionally biased region" description="Low complexity" evidence="1">
    <location>
        <begin position="1247"/>
        <end position="1268"/>
    </location>
</feature>
<comment type="caution">
    <text evidence="2">The sequence shown here is derived from an EMBL/GenBank/DDBJ whole genome shotgun (WGS) entry which is preliminary data.</text>
</comment>
<feature type="compositionally biased region" description="Basic and acidic residues" evidence="1">
    <location>
        <begin position="938"/>
        <end position="982"/>
    </location>
</feature>
<proteinExistence type="predicted"/>
<evidence type="ECO:0000313" key="3">
    <source>
        <dbReference type="Proteomes" id="UP000440578"/>
    </source>
</evidence>
<feature type="compositionally biased region" description="Polar residues" evidence="1">
    <location>
        <begin position="760"/>
        <end position="773"/>
    </location>
</feature>
<feature type="region of interest" description="Disordered" evidence="1">
    <location>
        <begin position="1088"/>
        <end position="1128"/>
    </location>
</feature>
<accession>A0A6A4WPU7</accession>
<gene>
    <name evidence="2" type="ORF">FJT64_022649</name>
</gene>
<feature type="region of interest" description="Disordered" evidence="1">
    <location>
        <begin position="871"/>
        <end position="1032"/>
    </location>
</feature>
<feature type="region of interest" description="Disordered" evidence="1">
    <location>
        <begin position="1247"/>
        <end position="1304"/>
    </location>
</feature>
<feature type="compositionally biased region" description="Low complexity" evidence="1">
    <location>
        <begin position="1016"/>
        <end position="1032"/>
    </location>
</feature>
<feature type="compositionally biased region" description="Acidic residues" evidence="1">
    <location>
        <begin position="330"/>
        <end position="343"/>
    </location>
</feature>
<keyword evidence="3" id="KW-1185">Reference proteome</keyword>
<feature type="region of interest" description="Disordered" evidence="1">
    <location>
        <begin position="432"/>
        <end position="579"/>
    </location>
</feature>
<feature type="compositionally biased region" description="Polar residues" evidence="1">
    <location>
        <begin position="192"/>
        <end position="202"/>
    </location>
</feature>
<feature type="compositionally biased region" description="Polar residues" evidence="1">
    <location>
        <begin position="371"/>
        <end position="393"/>
    </location>
</feature>
<feature type="compositionally biased region" description="Basic and acidic residues" evidence="1">
    <location>
        <begin position="514"/>
        <end position="523"/>
    </location>
</feature>
<dbReference type="Proteomes" id="UP000440578">
    <property type="component" value="Unassembled WGS sequence"/>
</dbReference>
<feature type="compositionally biased region" description="Low complexity" evidence="1">
    <location>
        <begin position="909"/>
        <end position="920"/>
    </location>
</feature>
<evidence type="ECO:0000313" key="2">
    <source>
        <dbReference type="EMBL" id="KAF0305774.1"/>
    </source>
</evidence>
<feature type="region of interest" description="Disordered" evidence="1">
    <location>
        <begin position="100"/>
        <end position="418"/>
    </location>
</feature>
<feature type="compositionally biased region" description="Pro residues" evidence="1">
    <location>
        <begin position="1269"/>
        <end position="1278"/>
    </location>
</feature>
<sequence>MELIETFAQPVWEAALDHAEQEDTEMVHDIPIERQTVLEREEEASSSSVGDSSVREHTDETEGFEEQTRTQANGGAAGVPQSMSFEDAQRLAVEIVSDIKSRLSEHPELVTGEESVTGTMTAEMPEDKDLASEPVSSPERGDETPAVPSRRQKSSDEEQWPLRSTSFESGVVMRQRSASSRPDSELRRSAADSPSSGDSRYQTAAEGLSDSSRATSRPTSSEVELLGGTHTGTPSEYETALSATTGSSQDYYTAKTSLSWPGRSLDSSESSGHLASVEVSEPSETLMTSAVELDRESTPTGHPAEEEEPKAAGHDEDDGDDAKAEGADQSQEESGESTPEEQEEARAEAEQFEAMESVSEPVEPTKIMQESIDSASETSRLTGAEQPSATESQRAAIKETWRTESERMDLSSASEQLSTMTCSLMSESCLSETLCQDEPSGPPPLPLPRDRILEQDDTGSQLSETDTEGTRSRQRRRPSRSQEAPESAAQEEAEASPQQVSPPSDKSPTSSEKSSSDEGREYVLDEQPEFAPAIPTRVHETIPEEEEDSGDSNGRKGESVASSVGAAAPPAPTDLSPDEFILVEGGGRLDSIVSPPPTVTPLSRVRYFPEEVQKITEDTVSPTDEDIDVSEQKRWAEQQFESARGATGTDYQAEELFTKHLEDIIEEEREEVLSNRELERLKESLSSTPELEMVARGRLVSRSGESDDVSLSSLQEFERLELLMAQRGSQDSLGSSTNNNSGSGSGSGNGVARRNGSPRAGSSQGDDVSVNSLQEFEGLERQCQLAQQIEARAEQAERLLSEIEEGHESQMSESDSCETVSRASERAAERDDQLFEIDEIIRQAQSNVERLHAEDELMSDSLRLEDIVDMTESSLVVDTPPGEREDDSPASQQRAGEPVDSPLRRRLLSEAAGAGASGSADSLERAPRPGAISADSIEEQRQMTDSIEEQRQMTDSIEEHRQMTDSIEEQRRMTDSIEDQRRMTGGAVAGRPEDRPAAEAEPDAPLQQMTDSLELSSAAGGPWSDPAGAAAALPGDVPSGSAAARDALLCSFDSVSSSQATNATYQCESDSLMSSSMASTMSATIMGSNETLGPEADLDGAAAGPSVSSRPFQTPGRVSEGEWSTDEPGFDRVRYRSVQMPGEGRQTTFSGPGAAAAAQAFALEMQPGEDLVESQVTDEHGNVHVQRVLRRRVVVEAGAQPVPAEQLEALLAGADPGPMEETEEVEDDGHGHVRRVLVRRQCVTVTRTGGQTAAGGPTTQQTTVTFSSPPDPSPPPSAPRRAAHMDTEDSSRGTGDWLPLGRAG</sequence>
<feature type="compositionally biased region" description="Polar residues" evidence="1">
    <location>
        <begin position="231"/>
        <end position="273"/>
    </location>
</feature>
<feature type="compositionally biased region" description="Polar residues" evidence="1">
    <location>
        <begin position="811"/>
        <end position="822"/>
    </location>
</feature>
<evidence type="ECO:0000256" key="1">
    <source>
        <dbReference type="SAM" id="MobiDB-lite"/>
    </source>
</evidence>
<feature type="region of interest" description="Disordered" evidence="1">
    <location>
        <begin position="728"/>
        <end position="773"/>
    </location>
</feature>
<organism evidence="2 3">
    <name type="scientific">Amphibalanus amphitrite</name>
    <name type="common">Striped barnacle</name>
    <name type="synonym">Balanus amphitrite</name>
    <dbReference type="NCBI Taxonomy" id="1232801"/>
    <lineage>
        <taxon>Eukaryota</taxon>
        <taxon>Metazoa</taxon>
        <taxon>Ecdysozoa</taxon>
        <taxon>Arthropoda</taxon>
        <taxon>Crustacea</taxon>
        <taxon>Multicrustacea</taxon>
        <taxon>Cirripedia</taxon>
        <taxon>Thoracica</taxon>
        <taxon>Thoracicalcarea</taxon>
        <taxon>Balanomorpha</taxon>
        <taxon>Balanoidea</taxon>
        <taxon>Balanidae</taxon>
        <taxon>Amphibalaninae</taxon>
        <taxon>Amphibalanus</taxon>
    </lineage>
</organism>
<feature type="compositionally biased region" description="Low complexity" evidence="1">
    <location>
        <begin position="559"/>
        <end position="568"/>
    </location>
</feature>
<feature type="compositionally biased region" description="Basic and acidic residues" evidence="1">
    <location>
        <begin position="797"/>
        <end position="810"/>
    </location>
</feature>
<feature type="compositionally biased region" description="Polar residues" evidence="1">
    <location>
        <begin position="209"/>
        <end position="222"/>
    </location>
</feature>
<dbReference type="EMBL" id="VIIS01000723">
    <property type="protein sequence ID" value="KAF0305774.1"/>
    <property type="molecule type" value="Genomic_DNA"/>
</dbReference>
<dbReference type="OrthoDB" id="20872at2759"/>
<feature type="compositionally biased region" description="Low complexity" evidence="1">
    <location>
        <begin position="495"/>
        <end position="513"/>
    </location>
</feature>
<feature type="region of interest" description="Disordered" evidence="1">
    <location>
        <begin position="797"/>
        <end position="831"/>
    </location>
</feature>
<name>A0A6A4WPU7_AMPAM</name>
<feature type="region of interest" description="Disordered" evidence="1">
    <location>
        <begin position="37"/>
        <end position="85"/>
    </location>
</feature>
<protein>
    <submittedName>
        <fullName evidence="2">Uncharacterized protein</fullName>
    </submittedName>
</protein>
<feature type="compositionally biased region" description="Basic and acidic residues" evidence="1">
    <location>
        <begin position="396"/>
        <end position="409"/>
    </location>
</feature>
<reference evidence="2 3" key="1">
    <citation type="submission" date="2019-07" db="EMBL/GenBank/DDBJ databases">
        <title>Draft genome assembly of a fouling barnacle, Amphibalanus amphitrite (Darwin, 1854): The first reference genome for Thecostraca.</title>
        <authorList>
            <person name="Kim W."/>
        </authorList>
    </citation>
    <scope>NUCLEOTIDE SEQUENCE [LARGE SCALE GENOMIC DNA]</scope>
    <source>
        <strain evidence="2">SNU_AA5</strain>
        <tissue evidence="2">Soma without cirri and trophi</tissue>
    </source>
</reference>